<proteinExistence type="predicted"/>
<feature type="region of interest" description="Disordered" evidence="1">
    <location>
        <begin position="72"/>
        <end position="93"/>
    </location>
</feature>
<accession>A0ABV0P7S8</accession>
<name>A0ABV0P7S8_9TELE</name>
<evidence type="ECO:0000313" key="3">
    <source>
        <dbReference type="Proteomes" id="UP001476798"/>
    </source>
</evidence>
<dbReference type="EMBL" id="JAHRIO010063021">
    <property type="protein sequence ID" value="MEQ2179507.1"/>
    <property type="molecule type" value="Genomic_DNA"/>
</dbReference>
<reference evidence="2 3" key="1">
    <citation type="submission" date="2021-06" db="EMBL/GenBank/DDBJ databases">
        <authorList>
            <person name="Palmer J.M."/>
        </authorList>
    </citation>
    <scope>NUCLEOTIDE SEQUENCE [LARGE SCALE GENOMIC DNA]</scope>
    <source>
        <strain evidence="2 3">GA_2019</strain>
        <tissue evidence="2">Muscle</tissue>
    </source>
</reference>
<evidence type="ECO:0000313" key="2">
    <source>
        <dbReference type="EMBL" id="MEQ2179507.1"/>
    </source>
</evidence>
<organism evidence="2 3">
    <name type="scientific">Goodea atripinnis</name>
    <dbReference type="NCBI Taxonomy" id="208336"/>
    <lineage>
        <taxon>Eukaryota</taxon>
        <taxon>Metazoa</taxon>
        <taxon>Chordata</taxon>
        <taxon>Craniata</taxon>
        <taxon>Vertebrata</taxon>
        <taxon>Euteleostomi</taxon>
        <taxon>Actinopterygii</taxon>
        <taxon>Neopterygii</taxon>
        <taxon>Teleostei</taxon>
        <taxon>Neoteleostei</taxon>
        <taxon>Acanthomorphata</taxon>
        <taxon>Ovalentaria</taxon>
        <taxon>Atherinomorphae</taxon>
        <taxon>Cyprinodontiformes</taxon>
        <taxon>Goodeidae</taxon>
        <taxon>Goodea</taxon>
    </lineage>
</organism>
<evidence type="ECO:0000256" key="1">
    <source>
        <dbReference type="SAM" id="MobiDB-lite"/>
    </source>
</evidence>
<protein>
    <submittedName>
        <fullName evidence="2">Uncharacterized protein</fullName>
    </submittedName>
</protein>
<gene>
    <name evidence="2" type="ORF">GOODEAATRI_025667</name>
</gene>
<comment type="caution">
    <text evidence="2">The sequence shown here is derived from an EMBL/GenBank/DDBJ whole genome shotgun (WGS) entry which is preliminary data.</text>
</comment>
<keyword evidence="3" id="KW-1185">Reference proteome</keyword>
<feature type="region of interest" description="Disordered" evidence="1">
    <location>
        <begin position="1"/>
        <end position="28"/>
    </location>
</feature>
<dbReference type="Proteomes" id="UP001476798">
    <property type="component" value="Unassembled WGS sequence"/>
</dbReference>
<sequence length="93" mass="10438">MADRQEKHLCLSGGSSEPRRAGALKSHKQPMRPCVFEGGMRMWKLGVSFIMEMGRAQTDGYAKHSSFLQQHPGEASFPDWRMTKPKQGSVSRS</sequence>